<gene>
    <name evidence="2" type="ORF">OICFNHDK_4415</name>
</gene>
<name>A0AAV4ZD13_9HYPH</name>
<comment type="caution">
    <text evidence="2">The sequence shown here is derived from an EMBL/GenBank/DDBJ whole genome shotgun (WGS) entry which is preliminary data.</text>
</comment>
<organism evidence="2 3">
    <name type="scientific">Methylobacterium bullatum</name>
    <dbReference type="NCBI Taxonomy" id="570505"/>
    <lineage>
        <taxon>Bacteria</taxon>
        <taxon>Pseudomonadati</taxon>
        <taxon>Pseudomonadota</taxon>
        <taxon>Alphaproteobacteria</taxon>
        <taxon>Hyphomicrobiales</taxon>
        <taxon>Methylobacteriaceae</taxon>
        <taxon>Methylobacterium</taxon>
    </lineage>
</organism>
<accession>A0AAV4ZD13</accession>
<feature type="compositionally biased region" description="Basic residues" evidence="1">
    <location>
        <begin position="70"/>
        <end position="79"/>
    </location>
</feature>
<dbReference type="EMBL" id="BPQF01000031">
    <property type="protein sequence ID" value="GJD41931.1"/>
    <property type="molecule type" value="Genomic_DNA"/>
</dbReference>
<dbReference type="AlphaFoldDB" id="A0AAV4ZD13"/>
<proteinExistence type="predicted"/>
<reference evidence="2" key="1">
    <citation type="journal article" date="2016" name="Front. Microbiol.">
        <title>Genome Sequence of the Piezophilic, Mesophilic Sulfate-Reducing Bacterium Desulfovibrio indicus J2T.</title>
        <authorList>
            <person name="Cao J."/>
            <person name="Maignien L."/>
            <person name="Shao Z."/>
            <person name="Alain K."/>
            <person name="Jebbar M."/>
        </authorList>
    </citation>
    <scope>NUCLEOTIDE SEQUENCE</scope>
    <source>
        <strain evidence="2">DSM 21893</strain>
    </source>
</reference>
<protein>
    <submittedName>
        <fullName evidence="2">Uncharacterized protein</fullName>
    </submittedName>
</protein>
<reference evidence="2" key="2">
    <citation type="submission" date="2021-08" db="EMBL/GenBank/DDBJ databases">
        <authorList>
            <person name="Tani A."/>
            <person name="Ola A."/>
            <person name="Ogura Y."/>
            <person name="Katsura K."/>
            <person name="Hayashi T."/>
        </authorList>
    </citation>
    <scope>NUCLEOTIDE SEQUENCE</scope>
    <source>
        <strain evidence="2">DSM 21893</strain>
    </source>
</reference>
<evidence type="ECO:0000313" key="3">
    <source>
        <dbReference type="Proteomes" id="UP001055307"/>
    </source>
</evidence>
<evidence type="ECO:0000256" key="1">
    <source>
        <dbReference type="SAM" id="MobiDB-lite"/>
    </source>
</evidence>
<evidence type="ECO:0000313" key="2">
    <source>
        <dbReference type="EMBL" id="GJD41931.1"/>
    </source>
</evidence>
<sequence>MCRRTGPGTLLSFLPLATPHYPRRAIGKRPSQGCCFWPRRVATPQAPRRLAGSPALHSDRAICIRDGTRTHHGKSRRGSLRTGRPAGKAMRDDENLGSVSRGYPMTLEETVTILLDDRRPRYLYEKEFAVASFSGWVNSPNEANSISNTVFAALIQAIHKAKLEEYAIPQEWFTEVFDVDRYIKMKELFVSLPLFWDVGYYDGYNDCIYAADVVRFMLTFNSKDDDKRKKASLGKAWEFINKHGGYVKGKFGFGRTEWTSISNHSNIWRAYKKSAVFQCARYHGTRFDWYIDPRQPLFLDSLIQTALRQKEITTYFGEALGFQERLRIVLDGRSMSNDDFFLFPPDLTPIPFRLPPMSATAYGKMATYRRSSNLSNPEWD</sequence>
<keyword evidence="3" id="KW-1185">Reference proteome</keyword>
<feature type="region of interest" description="Disordered" evidence="1">
    <location>
        <begin position="66"/>
        <end position="95"/>
    </location>
</feature>
<dbReference type="Proteomes" id="UP001055307">
    <property type="component" value="Unassembled WGS sequence"/>
</dbReference>